<keyword evidence="2" id="KW-0472">Membrane</keyword>
<feature type="transmembrane region" description="Helical" evidence="2">
    <location>
        <begin position="30"/>
        <end position="46"/>
    </location>
</feature>
<feature type="transmembrane region" description="Helical" evidence="2">
    <location>
        <begin position="58"/>
        <end position="76"/>
    </location>
</feature>
<feature type="transmembrane region" description="Helical" evidence="2">
    <location>
        <begin position="97"/>
        <end position="115"/>
    </location>
</feature>
<dbReference type="Proteomes" id="UP000193090">
    <property type="component" value="Unassembled WGS sequence"/>
</dbReference>
<feature type="transmembrane region" description="Helical" evidence="2">
    <location>
        <begin position="415"/>
        <end position="440"/>
    </location>
</feature>
<organism evidence="4 5">
    <name type="scientific">Mycolicibacillus trivialis</name>
    <dbReference type="NCBI Taxonomy" id="1798"/>
    <lineage>
        <taxon>Bacteria</taxon>
        <taxon>Bacillati</taxon>
        <taxon>Actinomycetota</taxon>
        <taxon>Actinomycetes</taxon>
        <taxon>Mycobacteriales</taxon>
        <taxon>Mycobacteriaceae</taxon>
        <taxon>Mycolicibacillus</taxon>
    </lineage>
</organism>
<feature type="transmembrane region" description="Helical" evidence="2">
    <location>
        <begin position="127"/>
        <end position="148"/>
    </location>
</feature>
<dbReference type="AlphaFoldDB" id="A0A1X2EGD6"/>
<keyword evidence="2" id="KW-1133">Transmembrane helix</keyword>
<sequence length="491" mass="49625">MDEMTRPETPATPRAPQAPPAAAPSRGREALAAALLVVGLLLPWNIHTGVGIAGTRGWVMAVLVVVTLSALAAPAIGELARRRSPGEPAGPRLPLCAPYLLVVAAFTITAIIGALRHGGDGVAAPGVGPGALVGLAGALLAAHPAAPGGANTRTAQARTLLGWASILLGVLAALVNLYLRTRYVVGGFSGPAGGANIMTAVTALLYTLVALAPVLLVGRWILVGTRAHRLATTLLGGATLVAVALLWLLPVGRDLDAFHGIAQNTGTAGVGYEGYLAWVAVAGLVGAAALRAASATGSDALWRAATRACLILIAVWCGGTAVLRIVGVILNGVLALPALPYNNTALMAFDVLTAVAAGWLVLNSGNRATPRAVTTLLLGVVAALTVCRLIVGVALVPRSMPLNPDAINAVYGNDLSQQITGIIDVVLAVLALMLLAAAFLRQLRAPAPRPTQAAPTRPARPAAEPAAPAPRIAAAPPKAPRIAAPPPRDQS</sequence>
<evidence type="ECO:0000256" key="1">
    <source>
        <dbReference type="SAM" id="MobiDB-lite"/>
    </source>
</evidence>
<dbReference type="EMBL" id="LQPZ01000038">
    <property type="protein sequence ID" value="ORX01310.1"/>
    <property type="molecule type" value="Genomic_DNA"/>
</dbReference>
<dbReference type="Pfam" id="PF25592">
    <property type="entry name" value="DUF7937"/>
    <property type="match status" value="1"/>
</dbReference>
<feature type="transmembrane region" description="Helical" evidence="2">
    <location>
        <begin position="230"/>
        <end position="249"/>
    </location>
</feature>
<dbReference type="InterPro" id="IPR057697">
    <property type="entry name" value="DUF7937"/>
</dbReference>
<evidence type="ECO:0000313" key="4">
    <source>
        <dbReference type="EMBL" id="ORX01310.1"/>
    </source>
</evidence>
<feature type="transmembrane region" description="Helical" evidence="2">
    <location>
        <begin position="275"/>
        <end position="296"/>
    </location>
</feature>
<proteinExistence type="predicted"/>
<comment type="caution">
    <text evidence="4">The sequence shown here is derived from an EMBL/GenBank/DDBJ whole genome shotgun (WGS) entry which is preliminary data.</text>
</comment>
<dbReference type="STRING" id="1798.AWC30_13935"/>
<keyword evidence="5" id="KW-1185">Reference proteome</keyword>
<evidence type="ECO:0000313" key="5">
    <source>
        <dbReference type="Proteomes" id="UP000193090"/>
    </source>
</evidence>
<feature type="region of interest" description="Disordered" evidence="1">
    <location>
        <begin position="1"/>
        <end position="23"/>
    </location>
</feature>
<reference evidence="4 5" key="1">
    <citation type="submission" date="2016-01" db="EMBL/GenBank/DDBJ databases">
        <title>The new phylogeny of the genus Mycobacterium.</title>
        <authorList>
            <person name="Tarcisio F."/>
            <person name="Conor M."/>
            <person name="Antonella G."/>
            <person name="Elisabetta G."/>
            <person name="Giulia F.S."/>
            <person name="Sara T."/>
            <person name="Anna F."/>
            <person name="Clotilde B."/>
            <person name="Roberto B."/>
            <person name="Veronica D.S."/>
            <person name="Fabio R."/>
            <person name="Monica P."/>
            <person name="Olivier J."/>
            <person name="Enrico T."/>
            <person name="Nicola S."/>
        </authorList>
    </citation>
    <scope>NUCLEOTIDE SEQUENCE [LARGE SCALE GENOMIC DNA]</scope>
    <source>
        <strain evidence="4 5">DSM 44153</strain>
    </source>
</reference>
<feature type="transmembrane region" description="Helical" evidence="2">
    <location>
        <begin position="160"/>
        <end position="179"/>
    </location>
</feature>
<evidence type="ECO:0000259" key="3">
    <source>
        <dbReference type="Pfam" id="PF25592"/>
    </source>
</evidence>
<name>A0A1X2EGD6_9MYCO</name>
<feature type="compositionally biased region" description="Low complexity" evidence="1">
    <location>
        <begin position="447"/>
        <end position="476"/>
    </location>
</feature>
<keyword evidence="2" id="KW-0812">Transmembrane</keyword>
<feature type="domain" description="DUF7937" evidence="3">
    <location>
        <begin position="28"/>
        <end position="442"/>
    </location>
</feature>
<feature type="transmembrane region" description="Helical" evidence="2">
    <location>
        <begin position="308"/>
        <end position="333"/>
    </location>
</feature>
<gene>
    <name evidence="4" type="ORF">AWC30_13935</name>
</gene>
<feature type="compositionally biased region" description="Pro residues" evidence="1">
    <location>
        <begin position="477"/>
        <end position="491"/>
    </location>
</feature>
<feature type="transmembrane region" description="Helical" evidence="2">
    <location>
        <begin position="345"/>
        <end position="362"/>
    </location>
</feature>
<evidence type="ECO:0000256" key="2">
    <source>
        <dbReference type="SAM" id="Phobius"/>
    </source>
</evidence>
<feature type="region of interest" description="Disordered" evidence="1">
    <location>
        <begin position="447"/>
        <end position="491"/>
    </location>
</feature>
<accession>A0A1X2EGD6</accession>
<protein>
    <recommendedName>
        <fullName evidence="3">DUF7937 domain-containing protein</fullName>
    </recommendedName>
</protein>
<feature type="transmembrane region" description="Helical" evidence="2">
    <location>
        <begin position="199"/>
        <end position="218"/>
    </location>
</feature>
<feature type="transmembrane region" description="Helical" evidence="2">
    <location>
        <begin position="374"/>
        <end position="395"/>
    </location>
</feature>